<dbReference type="RefSeq" id="WP_107035822.1">
    <property type="nucleotide sequence ID" value="NZ_CAONGC010000037.1"/>
</dbReference>
<evidence type="ECO:0000313" key="14">
    <source>
        <dbReference type="EMBL" id="PWB07905.1"/>
    </source>
</evidence>
<dbReference type="Proteomes" id="UP000244925">
    <property type="component" value="Unassembled WGS sequence"/>
</dbReference>
<protein>
    <submittedName>
        <fullName evidence="14">Potassium transporter</fullName>
    </submittedName>
</protein>
<evidence type="ECO:0000256" key="12">
    <source>
        <dbReference type="PIRSR" id="PIRSR006247-1"/>
    </source>
</evidence>
<dbReference type="PANTHER" id="PTHR32024">
    <property type="entry name" value="TRK SYSTEM POTASSIUM UPTAKE PROTEIN TRKG-RELATED"/>
    <property type="match status" value="1"/>
</dbReference>
<evidence type="ECO:0000313" key="15">
    <source>
        <dbReference type="Proteomes" id="UP000244925"/>
    </source>
</evidence>
<reference evidence="15" key="1">
    <citation type="submission" date="2018-02" db="EMBL/GenBank/DDBJ databases">
        <authorList>
            <person name="Clavel T."/>
            <person name="Strowig T."/>
        </authorList>
    </citation>
    <scope>NUCLEOTIDE SEQUENCE [LARGE SCALE GENOMIC DNA]</scope>
    <source>
        <strain evidence="15">DSM 100764</strain>
    </source>
</reference>
<evidence type="ECO:0000256" key="9">
    <source>
        <dbReference type="ARBA" id="ARBA00022989"/>
    </source>
</evidence>
<evidence type="ECO:0000256" key="3">
    <source>
        <dbReference type="ARBA" id="ARBA00022448"/>
    </source>
</evidence>
<evidence type="ECO:0000256" key="8">
    <source>
        <dbReference type="ARBA" id="ARBA00022958"/>
    </source>
</evidence>
<keyword evidence="5" id="KW-0997">Cell inner membrane</keyword>
<feature type="transmembrane region" description="Helical" evidence="13">
    <location>
        <begin position="284"/>
        <end position="302"/>
    </location>
</feature>
<name>A0A2V1IT55_9BACT</name>
<evidence type="ECO:0000256" key="1">
    <source>
        <dbReference type="ARBA" id="ARBA00004429"/>
    </source>
</evidence>
<dbReference type="EMBL" id="PUBV01000009">
    <property type="protein sequence ID" value="PWB07905.1"/>
    <property type="molecule type" value="Genomic_DNA"/>
</dbReference>
<keyword evidence="7 13" id="KW-0812">Transmembrane</keyword>
<comment type="similarity">
    <text evidence="2">Belongs to the TrkH potassium transport family.</text>
</comment>
<gene>
    <name evidence="14" type="ORF">C5O25_05965</name>
</gene>
<evidence type="ECO:0000256" key="4">
    <source>
        <dbReference type="ARBA" id="ARBA00022475"/>
    </source>
</evidence>
<feature type="transmembrane region" description="Helical" evidence="13">
    <location>
        <begin position="245"/>
        <end position="264"/>
    </location>
</feature>
<keyword evidence="10" id="KW-0406">Ion transport</keyword>
<feature type="transmembrane region" description="Helical" evidence="13">
    <location>
        <begin position="466"/>
        <end position="486"/>
    </location>
</feature>
<feature type="transmembrane region" description="Helical" evidence="13">
    <location>
        <begin position="405"/>
        <end position="428"/>
    </location>
</feature>
<evidence type="ECO:0000256" key="5">
    <source>
        <dbReference type="ARBA" id="ARBA00022519"/>
    </source>
</evidence>
<keyword evidence="11 13" id="KW-0472">Membrane</keyword>
<feature type="transmembrane region" description="Helical" evidence="13">
    <location>
        <begin position="79"/>
        <end position="100"/>
    </location>
</feature>
<evidence type="ECO:0000256" key="7">
    <source>
        <dbReference type="ARBA" id="ARBA00022692"/>
    </source>
</evidence>
<dbReference type="PANTHER" id="PTHR32024:SF2">
    <property type="entry name" value="TRK SYSTEM POTASSIUM UPTAKE PROTEIN TRKG-RELATED"/>
    <property type="match status" value="1"/>
</dbReference>
<keyword evidence="15" id="KW-1185">Reference proteome</keyword>
<feature type="transmembrane region" description="Helical" evidence="13">
    <location>
        <begin position="194"/>
        <end position="212"/>
    </location>
</feature>
<feature type="transmembrane region" description="Helical" evidence="13">
    <location>
        <begin position="48"/>
        <end position="67"/>
    </location>
</feature>
<comment type="subcellular location">
    <subcellularLocation>
        <location evidence="1">Cell inner membrane</location>
        <topology evidence="1">Multi-pass membrane protein</topology>
    </subcellularLocation>
</comment>
<keyword evidence="3" id="KW-0813">Transport</keyword>
<evidence type="ECO:0000256" key="11">
    <source>
        <dbReference type="ARBA" id="ARBA00023136"/>
    </source>
</evidence>
<evidence type="ECO:0000256" key="6">
    <source>
        <dbReference type="ARBA" id="ARBA00022538"/>
    </source>
</evidence>
<dbReference type="AlphaFoldDB" id="A0A2V1IT55"/>
<keyword evidence="8 12" id="KW-0630">Potassium</keyword>
<keyword evidence="4" id="KW-1003">Cell membrane</keyword>
<proteinExistence type="inferred from homology"/>
<evidence type="ECO:0000256" key="13">
    <source>
        <dbReference type="SAM" id="Phobius"/>
    </source>
</evidence>
<comment type="caution">
    <text evidence="14">The sequence shown here is derived from an EMBL/GenBank/DDBJ whole genome shotgun (WGS) entry which is preliminary data.</text>
</comment>
<dbReference type="GeneID" id="93424095"/>
<keyword evidence="6" id="KW-0633">Potassium transport</keyword>
<feature type="binding site" evidence="12">
    <location>
        <position position="327"/>
    </location>
    <ligand>
        <name>K(+)</name>
        <dbReference type="ChEBI" id="CHEBI:29103"/>
    </ligand>
</feature>
<feature type="transmembrane region" description="Helical" evidence="13">
    <location>
        <begin position="20"/>
        <end position="42"/>
    </location>
</feature>
<dbReference type="Pfam" id="PF02386">
    <property type="entry name" value="TrkH"/>
    <property type="match status" value="1"/>
</dbReference>
<dbReference type="GO" id="GO:0046872">
    <property type="term" value="F:metal ion binding"/>
    <property type="evidence" value="ECO:0007669"/>
    <property type="project" value="UniProtKB-KW"/>
</dbReference>
<feature type="binding site" evidence="12">
    <location>
        <position position="230"/>
    </location>
    <ligand>
        <name>K(+)</name>
        <dbReference type="ChEBI" id="CHEBI:29103"/>
    </ligand>
</feature>
<dbReference type="InterPro" id="IPR004772">
    <property type="entry name" value="TrkH"/>
</dbReference>
<sequence>MSRQHIRLTTINFPMVLRVVGWLLMIEGAFLVLPLMACAAYGETDMEAFAISAVATALTGLLMTFGIRPSRTDMGKREGFLLTALVWVFFSAFGMLPFMLCSHPLELSDAFFEAMSGFTTTGASALTSVEMFSHGILLWRCLMQWIGGMGIILFTLAVIPMLNHSGGMQMFNAEVTGITHDKLRPRISQTAKGLWFLYFLLTAILTLLLWIGPMDFFDSLCHAFSSISTGGYSTRDDSIGAWNSAYVKLVITIFMFLGGVNFGLMYKAMHGNLRCFWRNDVFKAYIRIILVFYIFFVIAIVGRGQVTDLSSFTLDPLFQIISTITSTGLTVNNFESWGTFVLALLFLLMFFGSCAGSTSGGAKIDRILFLLKNSGNEVYRCIHPNTMMSVRINDKVIAPDVVSKVIAFLCIYVMIIAAGGILLTAFNIPLVDAFFSSFSCVSNTGLGTGVTGYGESYAIIPSSGKWVLSLLMLTGRLEIFTVLLLFTPGFWRK</sequence>
<evidence type="ECO:0000256" key="2">
    <source>
        <dbReference type="ARBA" id="ARBA00009137"/>
    </source>
</evidence>
<keyword evidence="12" id="KW-0479">Metal-binding</keyword>
<keyword evidence="9 13" id="KW-1133">Transmembrane helix</keyword>
<accession>A0A2V1IT55</accession>
<evidence type="ECO:0000256" key="10">
    <source>
        <dbReference type="ARBA" id="ARBA00023065"/>
    </source>
</evidence>
<organism evidence="14 15">
    <name type="scientific">Paramuribaculum intestinale</name>
    <dbReference type="NCBI Taxonomy" id="2094151"/>
    <lineage>
        <taxon>Bacteria</taxon>
        <taxon>Pseudomonadati</taxon>
        <taxon>Bacteroidota</taxon>
        <taxon>Bacteroidia</taxon>
        <taxon>Bacteroidales</taxon>
        <taxon>Muribaculaceae</taxon>
        <taxon>Paramuribaculum</taxon>
    </lineage>
</organism>
<dbReference type="GO" id="GO:0015379">
    <property type="term" value="F:potassium:chloride symporter activity"/>
    <property type="evidence" value="ECO:0007669"/>
    <property type="project" value="InterPro"/>
</dbReference>
<feature type="transmembrane region" description="Helical" evidence="13">
    <location>
        <begin position="142"/>
        <end position="162"/>
    </location>
</feature>
<dbReference type="GO" id="GO:0005886">
    <property type="term" value="C:plasma membrane"/>
    <property type="evidence" value="ECO:0007669"/>
    <property type="project" value="UniProtKB-SubCell"/>
</dbReference>
<dbReference type="PIRSF" id="PIRSF006247">
    <property type="entry name" value="TrkH"/>
    <property type="match status" value="1"/>
</dbReference>
<feature type="binding site" evidence="12">
    <location>
        <position position="121"/>
    </location>
    <ligand>
        <name>K(+)</name>
        <dbReference type="ChEBI" id="CHEBI:29103"/>
    </ligand>
</feature>
<feature type="binding site" evidence="12">
    <location>
        <position position="120"/>
    </location>
    <ligand>
        <name>K(+)</name>
        <dbReference type="ChEBI" id="CHEBI:29103"/>
    </ligand>
</feature>
<feature type="transmembrane region" description="Helical" evidence="13">
    <location>
        <begin position="337"/>
        <end position="356"/>
    </location>
</feature>
<dbReference type="InterPro" id="IPR003445">
    <property type="entry name" value="Cat_transpt"/>
</dbReference>
<feature type="binding site" evidence="12">
    <location>
        <position position="443"/>
    </location>
    <ligand>
        <name>K(+)</name>
        <dbReference type="ChEBI" id="CHEBI:29103"/>
    </ligand>
</feature>